<sequence length="562" mass="63345">MVMRRYDDRYKPAAFFSVVLATFLVWFWSVHRLFVLPPAIFLAAWRAAKVTPDVPAIWVPTAVAFSYGLLVMGVIFGYFKSGFEGADYVMYLRGARMVGHARLKDMTRKFFYKHLRIAGVPIPEWLEALHFRVIGSTGAGKSVVISDYIESALARRERMICIDPNGQFMEKFYREGDIIINPFEARTKFWGIFNEIRTPYDVASYSISLIPKSPSTEQEIWNAMARTISSEVMLKLWRLGIGDTDHLVYWLTIASNEQLMEMLADTAARGMFHGAEETIGSVRAVLTRYITPHKYLSDIETVEGYFSLREWIDSNAEDQPNVWIIWREDQLASLKPLISCMFDVACNAALSKPITDETVATHLVVDEVDSLEKLNYLVPAATKGRKHRLHICAGMQSDAQLDGTNGKDDAMTVRNSLRTTVALGIAEGDTYTAEQLSKGLGEHEVIRQRTTASDTGRDSHGQEVIKERVVIPSQITGLPNLTGYLKLAGDWPICKFTMPYKKRKAVTEAFIMAQNRWTMDAEAANEQARMDFSRAKRAATDVDARDVDDDDSPSPALESSRP</sequence>
<evidence type="ECO:0000313" key="10">
    <source>
        <dbReference type="Proteomes" id="UP000001739"/>
    </source>
</evidence>
<gene>
    <name evidence="9" type="ordered locus">Bphyt_7341</name>
</gene>
<feature type="compositionally biased region" description="Basic and acidic residues" evidence="6">
    <location>
        <begin position="532"/>
        <end position="545"/>
    </location>
</feature>
<dbReference type="KEGG" id="bpy:Bphyt_7341"/>
<protein>
    <submittedName>
        <fullName evidence="9">Type IV secretion system protein VirD4</fullName>
    </submittedName>
</protein>
<dbReference type="Gene3D" id="1.10.8.80">
    <property type="entry name" value="Magnesium chelatase subunit I, C-Terminal domain"/>
    <property type="match status" value="1"/>
</dbReference>
<dbReference type="OrthoDB" id="9803543at2"/>
<feature type="domain" description="Type IV secretion system coupling protein TraD DNA-binding" evidence="8">
    <location>
        <begin position="115"/>
        <end position="499"/>
    </location>
</feature>
<geneLocation type="plasmid" evidence="9 10">
    <name>pBPHYT01</name>
</geneLocation>
<dbReference type="Gene3D" id="3.40.50.300">
    <property type="entry name" value="P-loop containing nucleotide triphosphate hydrolases"/>
    <property type="match status" value="2"/>
</dbReference>
<evidence type="ECO:0000256" key="2">
    <source>
        <dbReference type="ARBA" id="ARBA00022475"/>
    </source>
</evidence>
<keyword evidence="9" id="KW-0614">Plasmid</keyword>
<dbReference type="eggNOG" id="COG3505">
    <property type="taxonomic scope" value="Bacteria"/>
</dbReference>
<feature type="transmembrane region" description="Helical" evidence="7">
    <location>
        <begin position="12"/>
        <end position="45"/>
    </location>
</feature>
<evidence type="ECO:0000256" key="1">
    <source>
        <dbReference type="ARBA" id="ARBA00004651"/>
    </source>
</evidence>
<evidence type="ECO:0000313" key="9">
    <source>
        <dbReference type="EMBL" id="ACD21626.1"/>
    </source>
</evidence>
<dbReference type="RefSeq" id="WP_012430995.1">
    <property type="nucleotide sequence ID" value="NC_010679.1"/>
</dbReference>
<dbReference type="PANTHER" id="PTHR37937:SF1">
    <property type="entry name" value="CONJUGATIVE TRANSFER: DNA TRANSPORT"/>
    <property type="match status" value="1"/>
</dbReference>
<organism evidence="9 10">
    <name type="scientific">Paraburkholderia phytofirmans (strain DSM 17436 / LMG 22146 / PsJN)</name>
    <name type="common">Burkholderia phytofirmans</name>
    <dbReference type="NCBI Taxonomy" id="398527"/>
    <lineage>
        <taxon>Bacteria</taxon>
        <taxon>Pseudomonadati</taxon>
        <taxon>Pseudomonadota</taxon>
        <taxon>Betaproteobacteria</taxon>
        <taxon>Burkholderiales</taxon>
        <taxon>Burkholderiaceae</taxon>
        <taxon>Paraburkholderia</taxon>
    </lineage>
</organism>
<evidence type="ECO:0000256" key="5">
    <source>
        <dbReference type="ARBA" id="ARBA00023136"/>
    </source>
</evidence>
<proteinExistence type="predicted"/>
<evidence type="ECO:0000256" key="4">
    <source>
        <dbReference type="ARBA" id="ARBA00022989"/>
    </source>
</evidence>
<dbReference type="PANTHER" id="PTHR37937">
    <property type="entry name" value="CONJUGATIVE TRANSFER: DNA TRANSPORT"/>
    <property type="match status" value="1"/>
</dbReference>
<name>B2TH73_PARPJ</name>
<dbReference type="InterPro" id="IPR051539">
    <property type="entry name" value="T4SS-coupling_protein"/>
</dbReference>
<dbReference type="AlphaFoldDB" id="B2TH73"/>
<dbReference type="InterPro" id="IPR019476">
    <property type="entry name" value="T4SS_TraD_DNA-bd"/>
</dbReference>
<keyword evidence="4 7" id="KW-1133">Transmembrane helix</keyword>
<comment type="subcellular location">
    <subcellularLocation>
        <location evidence="1">Cell membrane</location>
        <topology evidence="1">Multi-pass membrane protein</topology>
    </subcellularLocation>
</comment>
<accession>B2TH73</accession>
<dbReference type="GO" id="GO:0005886">
    <property type="term" value="C:plasma membrane"/>
    <property type="evidence" value="ECO:0007669"/>
    <property type="project" value="UniProtKB-SubCell"/>
</dbReference>
<dbReference type="InterPro" id="IPR027417">
    <property type="entry name" value="P-loop_NTPase"/>
</dbReference>
<keyword evidence="2" id="KW-1003">Cell membrane</keyword>
<reference evidence="9 10" key="1">
    <citation type="journal article" date="2011" name="J. Bacteriol.">
        <title>Complete genome sequence of the plant growth-promoting endophyte Burkholderia phytofirmans strain PsJN.</title>
        <authorList>
            <person name="Weilharter A."/>
            <person name="Mitter B."/>
            <person name="Shin M.V."/>
            <person name="Chain P.S."/>
            <person name="Nowak J."/>
            <person name="Sessitsch A."/>
        </authorList>
    </citation>
    <scope>NUCLEOTIDE SEQUENCE [LARGE SCALE GENOMIC DNA]</scope>
    <source>
        <strain evidence="10">DSM 17436 / LMG 22146 / PsJN</strain>
        <plasmid evidence="9 10">pBPHYT01</plasmid>
    </source>
</reference>
<keyword evidence="3 7" id="KW-0812">Transmembrane</keyword>
<evidence type="ECO:0000256" key="3">
    <source>
        <dbReference type="ARBA" id="ARBA00022692"/>
    </source>
</evidence>
<feature type="region of interest" description="Disordered" evidence="6">
    <location>
        <begin position="532"/>
        <end position="562"/>
    </location>
</feature>
<dbReference type="HOGENOM" id="CLU_016763_5_1_4"/>
<feature type="transmembrane region" description="Helical" evidence="7">
    <location>
        <begin position="57"/>
        <end position="79"/>
    </location>
</feature>
<evidence type="ECO:0000259" key="8">
    <source>
        <dbReference type="Pfam" id="PF10412"/>
    </source>
</evidence>
<evidence type="ECO:0000256" key="7">
    <source>
        <dbReference type="SAM" id="Phobius"/>
    </source>
</evidence>
<keyword evidence="5 7" id="KW-0472">Membrane</keyword>
<evidence type="ECO:0000256" key="6">
    <source>
        <dbReference type="SAM" id="MobiDB-lite"/>
    </source>
</evidence>
<dbReference type="CDD" id="cd01127">
    <property type="entry name" value="TrwB_TraG_TraD_VirD4"/>
    <property type="match status" value="1"/>
</dbReference>
<dbReference type="EMBL" id="CP001054">
    <property type="protein sequence ID" value="ACD21626.1"/>
    <property type="molecule type" value="Genomic_DNA"/>
</dbReference>
<dbReference type="SUPFAM" id="SSF52540">
    <property type="entry name" value="P-loop containing nucleoside triphosphate hydrolases"/>
    <property type="match status" value="1"/>
</dbReference>
<dbReference type="Proteomes" id="UP000001739">
    <property type="component" value="Plasmid pBPHYT01"/>
</dbReference>
<dbReference type="Pfam" id="PF10412">
    <property type="entry name" value="TrwB_AAD_bind"/>
    <property type="match status" value="1"/>
</dbReference>